<dbReference type="InterPro" id="IPR036345">
    <property type="entry name" value="ExoRNase_PH_dom2_sf"/>
</dbReference>
<dbReference type="InterPro" id="IPR015847">
    <property type="entry name" value="ExoRNase_PH_dom2"/>
</dbReference>
<keyword evidence="8" id="KW-0539">Nucleus</keyword>
<evidence type="ECO:0000259" key="10">
    <source>
        <dbReference type="Pfam" id="PF01138"/>
    </source>
</evidence>
<dbReference type="GO" id="GO:0035925">
    <property type="term" value="F:mRNA 3'-UTR AU-rich region binding"/>
    <property type="evidence" value="ECO:0007669"/>
    <property type="project" value="TreeGrafter"/>
</dbReference>
<dbReference type="GO" id="GO:0000177">
    <property type="term" value="C:cytoplasmic exosome (RNase complex)"/>
    <property type="evidence" value="ECO:0007669"/>
    <property type="project" value="TreeGrafter"/>
</dbReference>
<evidence type="ECO:0000256" key="9">
    <source>
        <dbReference type="ARBA" id="ARBA00030617"/>
    </source>
</evidence>
<accession>A0A0D2ASS5</accession>
<dbReference type="Proteomes" id="UP000053259">
    <property type="component" value="Unassembled WGS sequence"/>
</dbReference>
<dbReference type="EMBL" id="KN847529">
    <property type="protein sequence ID" value="KIW09520.1"/>
    <property type="molecule type" value="Genomic_DNA"/>
</dbReference>
<dbReference type="AlphaFoldDB" id="A0A0D2ASS5"/>
<dbReference type="GO" id="GO:0034476">
    <property type="term" value="P:U5 snRNA 3'-end processing"/>
    <property type="evidence" value="ECO:0007669"/>
    <property type="project" value="TreeGrafter"/>
</dbReference>
<dbReference type="GO" id="GO:0016075">
    <property type="term" value="P:rRNA catabolic process"/>
    <property type="evidence" value="ECO:0007669"/>
    <property type="project" value="TreeGrafter"/>
</dbReference>
<dbReference type="GO" id="GO:0034473">
    <property type="term" value="P:U1 snRNA 3'-end processing"/>
    <property type="evidence" value="ECO:0007669"/>
    <property type="project" value="TreeGrafter"/>
</dbReference>
<keyword evidence="4" id="KW-0963">Cytoplasm</keyword>
<dbReference type="HOGENOM" id="CLU_038194_5_0_1"/>
<dbReference type="GO" id="GO:0005730">
    <property type="term" value="C:nucleolus"/>
    <property type="evidence" value="ECO:0007669"/>
    <property type="project" value="UniProtKB-SubCell"/>
</dbReference>
<evidence type="ECO:0000256" key="3">
    <source>
        <dbReference type="ARBA" id="ARBA00006678"/>
    </source>
</evidence>
<dbReference type="SUPFAM" id="SSF55666">
    <property type="entry name" value="Ribonuclease PH domain 2-like"/>
    <property type="match status" value="1"/>
</dbReference>
<feature type="domain" description="Exoribonuclease phosphorolytic" evidence="10">
    <location>
        <begin position="49"/>
        <end position="229"/>
    </location>
</feature>
<keyword evidence="5" id="KW-0698">rRNA processing</keyword>
<dbReference type="GO" id="GO:0071028">
    <property type="term" value="P:nuclear mRNA surveillance"/>
    <property type="evidence" value="ECO:0007669"/>
    <property type="project" value="TreeGrafter"/>
</dbReference>
<evidence type="ECO:0000256" key="6">
    <source>
        <dbReference type="ARBA" id="ARBA00022835"/>
    </source>
</evidence>
<evidence type="ECO:0000259" key="11">
    <source>
        <dbReference type="Pfam" id="PF03725"/>
    </source>
</evidence>
<dbReference type="FunCoup" id="A0A0D2ASS5">
    <property type="interactions" value="216"/>
</dbReference>
<evidence type="ECO:0000256" key="2">
    <source>
        <dbReference type="ARBA" id="ARBA00004604"/>
    </source>
</evidence>
<feature type="domain" description="Exoribonuclease phosphorolytic" evidence="11">
    <location>
        <begin position="277"/>
        <end position="335"/>
    </location>
</feature>
<dbReference type="RefSeq" id="XP_016219389.1">
    <property type="nucleotide sequence ID" value="XM_016353132.1"/>
</dbReference>
<dbReference type="GO" id="GO:0000176">
    <property type="term" value="C:nuclear exosome (RNase complex)"/>
    <property type="evidence" value="ECO:0007669"/>
    <property type="project" value="TreeGrafter"/>
</dbReference>
<comment type="subcellular location">
    <subcellularLocation>
        <location evidence="1">Cytoplasm</location>
    </subcellularLocation>
    <subcellularLocation>
        <location evidence="2">Nucleus</location>
        <location evidence="2">Nucleolus</location>
    </subcellularLocation>
</comment>
<evidence type="ECO:0000256" key="5">
    <source>
        <dbReference type="ARBA" id="ARBA00022552"/>
    </source>
</evidence>
<evidence type="ECO:0000256" key="8">
    <source>
        <dbReference type="ARBA" id="ARBA00023242"/>
    </source>
</evidence>
<evidence type="ECO:0000313" key="13">
    <source>
        <dbReference type="Proteomes" id="UP000053259"/>
    </source>
</evidence>
<evidence type="ECO:0000256" key="4">
    <source>
        <dbReference type="ARBA" id="ARBA00022490"/>
    </source>
</evidence>
<name>A0A0D2ASS5_9PEZI</name>
<dbReference type="PANTHER" id="PTHR11097">
    <property type="entry name" value="EXOSOME COMPLEX EXONUCLEASE RIBOSOMAL RNA PROCESSING PROTEIN"/>
    <property type="match status" value="1"/>
</dbReference>
<keyword evidence="6" id="KW-0271">Exosome</keyword>
<dbReference type="SUPFAM" id="SSF54211">
    <property type="entry name" value="Ribosomal protein S5 domain 2-like"/>
    <property type="match status" value="1"/>
</dbReference>
<proteinExistence type="inferred from homology"/>
<dbReference type="InParanoid" id="A0A0D2ASS5"/>
<dbReference type="GO" id="GO:0034475">
    <property type="term" value="P:U4 snRNA 3'-end processing"/>
    <property type="evidence" value="ECO:0007669"/>
    <property type="project" value="TreeGrafter"/>
</dbReference>
<dbReference type="Gene3D" id="3.30.230.70">
    <property type="entry name" value="GHMP Kinase, N-terminal domain"/>
    <property type="match status" value="1"/>
</dbReference>
<reference evidence="12 13" key="1">
    <citation type="submission" date="2015-01" db="EMBL/GenBank/DDBJ databases">
        <title>The Genome Sequence of Ochroconis gallopava CBS43764.</title>
        <authorList>
            <consortium name="The Broad Institute Genomics Platform"/>
            <person name="Cuomo C."/>
            <person name="de Hoog S."/>
            <person name="Gorbushina A."/>
            <person name="Stielow B."/>
            <person name="Teixiera M."/>
            <person name="Abouelleil A."/>
            <person name="Chapman S.B."/>
            <person name="Priest M."/>
            <person name="Young S.K."/>
            <person name="Wortman J."/>
            <person name="Nusbaum C."/>
            <person name="Birren B."/>
        </authorList>
    </citation>
    <scope>NUCLEOTIDE SEQUENCE [LARGE SCALE GENOMIC DNA]</scope>
    <source>
        <strain evidence="12 13">CBS 43764</strain>
    </source>
</reference>
<dbReference type="InterPro" id="IPR027408">
    <property type="entry name" value="PNPase/RNase_PH_dom_sf"/>
</dbReference>
<dbReference type="InterPro" id="IPR050590">
    <property type="entry name" value="Exosome_comp_Rrp42_subfam"/>
</dbReference>
<dbReference type="GO" id="GO:0071038">
    <property type="term" value="P:TRAMP-dependent tRNA surveillance pathway"/>
    <property type="evidence" value="ECO:0007669"/>
    <property type="project" value="TreeGrafter"/>
</dbReference>
<dbReference type="PANTHER" id="PTHR11097:SF9">
    <property type="entry name" value="EXOSOME COMPLEX COMPONENT RRP43"/>
    <property type="match status" value="1"/>
</dbReference>
<dbReference type="VEuPathDB" id="FungiDB:PV09_00396"/>
<organism evidence="12 13">
    <name type="scientific">Verruconis gallopava</name>
    <dbReference type="NCBI Taxonomy" id="253628"/>
    <lineage>
        <taxon>Eukaryota</taxon>
        <taxon>Fungi</taxon>
        <taxon>Dikarya</taxon>
        <taxon>Ascomycota</taxon>
        <taxon>Pezizomycotina</taxon>
        <taxon>Dothideomycetes</taxon>
        <taxon>Pleosporomycetidae</taxon>
        <taxon>Venturiales</taxon>
        <taxon>Sympoventuriaceae</taxon>
        <taxon>Verruconis</taxon>
    </lineage>
</organism>
<keyword evidence="13" id="KW-1185">Reference proteome</keyword>
<sequence>MTDAIQKQPMSFPADVFATLTPTPYLLAHLTPSNSKAPSLRANGRKPAEFRCPQVNTNSLTHCNGSAVVRLGDSAVVCGVRGEILLSKDVPNPPKVELLENAAMDGATTADVDDSDELASLNVLVPNIELATGCSAAHIPGNLPSSLAQTLSQRILSLLHSTRLVRASDLRILYRPPNEINDDSDEVPPLEVAAYWTLYIDILFISLDGNPFDAAWCALLAALESTVLPKAWWDADMNSILCSEEAHEAKKLGLRGFPVPTTFVLFEPSREKGVKETRNWLLADPDSFEEELCDESVTVVVDLSTGDARVKRIEKSGGGVTDVNLMKDCVEIATRRWAEWSGILQN</sequence>
<dbReference type="Pfam" id="PF03725">
    <property type="entry name" value="RNase_PH_C"/>
    <property type="match status" value="1"/>
</dbReference>
<dbReference type="GO" id="GO:0000467">
    <property type="term" value="P:exonucleolytic trimming to generate mature 3'-end of 5.8S rRNA from tricistronic rRNA transcript (SSU-rRNA, 5.8S rRNA, LSU-rRNA)"/>
    <property type="evidence" value="ECO:0007669"/>
    <property type="project" value="TreeGrafter"/>
</dbReference>
<gene>
    <name evidence="12" type="ORF">PV09_00396</name>
</gene>
<protein>
    <recommendedName>
        <fullName evidence="9">Ribosomal RNA-processing protein 43</fullName>
    </recommendedName>
</protein>
<comment type="similarity">
    <text evidence="3">Belongs to the RNase PH family.</text>
</comment>
<dbReference type="GeneID" id="27308369"/>
<dbReference type="Pfam" id="PF01138">
    <property type="entry name" value="RNase_PH"/>
    <property type="match status" value="1"/>
</dbReference>
<evidence type="ECO:0000313" key="12">
    <source>
        <dbReference type="EMBL" id="KIW09520.1"/>
    </source>
</evidence>
<dbReference type="InterPro" id="IPR001247">
    <property type="entry name" value="ExoRNase_PH_dom1"/>
</dbReference>
<evidence type="ECO:0000256" key="7">
    <source>
        <dbReference type="ARBA" id="ARBA00022884"/>
    </source>
</evidence>
<dbReference type="InterPro" id="IPR020568">
    <property type="entry name" value="Ribosomal_Su5_D2-typ_SF"/>
</dbReference>
<dbReference type="OrthoDB" id="45882at2759"/>
<dbReference type="GO" id="GO:0071035">
    <property type="term" value="P:nuclear polyadenylation-dependent rRNA catabolic process"/>
    <property type="evidence" value="ECO:0007669"/>
    <property type="project" value="TreeGrafter"/>
</dbReference>
<evidence type="ECO:0000256" key="1">
    <source>
        <dbReference type="ARBA" id="ARBA00004496"/>
    </source>
</evidence>
<keyword evidence="7" id="KW-0694">RNA-binding</keyword>
<dbReference type="STRING" id="253628.A0A0D2ASS5"/>